<dbReference type="SUPFAM" id="SSF53098">
    <property type="entry name" value="Ribonuclease H-like"/>
    <property type="match status" value="1"/>
</dbReference>
<feature type="domain" description="Integrase catalytic" evidence="2">
    <location>
        <begin position="229"/>
        <end position="337"/>
    </location>
</feature>
<evidence type="ECO:0000256" key="1">
    <source>
        <dbReference type="SAM" id="MobiDB-lite"/>
    </source>
</evidence>
<organism evidence="3 4">
    <name type="scientific">Lithospermum erythrorhizon</name>
    <name type="common">Purple gromwell</name>
    <name type="synonym">Lithospermum officinale var. erythrorhizon</name>
    <dbReference type="NCBI Taxonomy" id="34254"/>
    <lineage>
        <taxon>Eukaryota</taxon>
        <taxon>Viridiplantae</taxon>
        <taxon>Streptophyta</taxon>
        <taxon>Embryophyta</taxon>
        <taxon>Tracheophyta</taxon>
        <taxon>Spermatophyta</taxon>
        <taxon>Magnoliopsida</taxon>
        <taxon>eudicotyledons</taxon>
        <taxon>Gunneridae</taxon>
        <taxon>Pentapetalae</taxon>
        <taxon>asterids</taxon>
        <taxon>lamiids</taxon>
        <taxon>Boraginales</taxon>
        <taxon>Boraginaceae</taxon>
        <taxon>Boraginoideae</taxon>
        <taxon>Lithospermeae</taxon>
        <taxon>Lithospermum</taxon>
    </lineage>
</organism>
<dbReference type="Pfam" id="PF22936">
    <property type="entry name" value="Pol_BBD"/>
    <property type="match status" value="1"/>
</dbReference>
<protein>
    <recommendedName>
        <fullName evidence="2">Integrase catalytic domain-containing protein</fullName>
    </recommendedName>
</protein>
<evidence type="ECO:0000313" key="3">
    <source>
        <dbReference type="EMBL" id="GAA0148498.1"/>
    </source>
</evidence>
<keyword evidence="4" id="KW-1185">Reference proteome</keyword>
<dbReference type="InterPro" id="IPR054722">
    <property type="entry name" value="PolX-like_BBD"/>
</dbReference>
<feature type="compositionally biased region" description="Basic residues" evidence="1">
    <location>
        <begin position="1"/>
        <end position="10"/>
    </location>
</feature>
<accession>A0AAV3PBL9</accession>
<proteinExistence type="predicted"/>
<dbReference type="PANTHER" id="PTHR47592:SF27">
    <property type="entry name" value="OS08G0421700 PROTEIN"/>
    <property type="match status" value="1"/>
</dbReference>
<feature type="region of interest" description="Disordered" evidence="1">
    <location>
        <begin position="1"/>
        <end position="23"/>
    </location>
</feature>
<dbReference type="GO" id="GO:0015074">
    <property type="term" value="P:DNA integration"/>
    <property type="evidence" value="ECO:0007669"/>
    <property type="project" value="InterPro"/>
</dbReference>
<name>A0AAV3PBL9_LITER</name>
<dbReference type="Proteomes" id="UP001454036">
    <property type="component" value="Unassembled WGS sequence"/>
</dbReference>
<dbReference type="Gene3D" id="3.30.420.10">
    <property type="entry name" value="Ribonuclease H-like superfamily/Ribonuclease H"/>
    <property type="match status" value="1"/>
</dbReference>
<dbReference type="PROSITE" id="PS50994">
    <property type="entry name" value="INTEGRASE"/>
    <property type="match status" value="1"/>
</dbReference>
<dbReference type="Pfam" id="PF13976">
    <property type="entry name" value="gag_pre-integrs"/>
    <property type="match status" value="1"/>
</dbReference>
<dbReference type="EMBL" id="BAABME010001247">
    <property type="protein sequence ID" value="GAA0148498.1"/>
    <property type="molecule type" value="Genomic_DNA"/>
</dbReference>
<evidence type="ECO:0000313" key="4">
    <source>
        <dbReference type="Proteomes" id="UP001454036"/>
    </source>
</evidence>
<dbReference type="InterPro" id="IPR036397">
    <property type="entry name" value="RNaseH_sf"/>
</dbReference>
<dbReference type="GO" id="GO:0003676">
    <property type="term" value="F:nucleic acid binding"/>
    <property type="evidence" value="ECO:0007669"/>
    <property type="project" value="InterPro"/>
</dbReference>
<sequence length="337" mass="38943">MKRDCPKRKGGASVSKAGQSSYHGKSTYGNENFTAMISEVNMIQDDNDWWVDSGATRHVCKDKSSFKTYEPVKENIFLYMDNKSQTDVLGKGSVLLEFTYRKSLILNYVYYAPVLSKNLMFGYRLNQHGFKQVFESGNLILSKGGIFVGKRYAHAGMFKLNLVCNTVVPMNEDISIYVLDTLDNSELFHNRLGHVNYKMLKDMAQLSLILSFYKKEVSCKTYMVTKITMLPFPAISIESKLLDLIHNDLCDLSDSLTIESYRYFVIFIDDYSRYCQVYLLKFKDEVLEKFKVIKSEVELHCETFIKCLRFDRGGEYYNLVFFQSCGLVHQVSARYTP</sequence>
<dbReference type="InterPro" id="IPR025724">
    <property type="entry name" value="GAG-pre-integrase_dom"/>
</dbReference>
<dbReference type="AlphaFoldDB" id="A0AAV3PBL9"/>
<dbReference type="InterPro" id="IPR012337">
    <property type="entry name" value="RNaseH-like_sf"/>
</dbReference>
<dbReference type="PANTHER" id="PTHR47592">
    <property type="entry name" value="PBF68 PROTEIN"/>
    <property type="match status" value="1"/>
</dbReference>
<evidence type="ECO:0000259" key="2">
    <source>
        <dbReference type="PROSITE" id="PS50994"/>
    </source>
</evidence>
<gene>
    <name evidence="3" type="ORF">LIER_07922</name>
</gene>
<dbReference type="InterPro" id="IPR001584">
    <property type="entry name" value="Integrase_cat-core"/>
</dbReference>
<reference evidence="3 4" key="1">
    <citation type="submission" date="2024-01" db="EMBL/GenBank/DDBJ databases">
        <title>The complete chloroplast genome sequence of Lithospermum erythrorhizon: insights into the phylogenetic relationship among Boraginaceae species and the maternal lineages of purple gromwells.</title>
        <authorList>
            <person name="Okada T."/>
            <person name="Watanabe K."/>
        </authorList>
    </citation>
    <scope>NUCLEOTIDE SEQUENCE [LARGE SCALE GENOMIC DNA]</scope>
</reference>
<comment type="caution">
    <text evidence="3">The sequence shown here is derived from an EMBL/GenBank/DDBJ whole genome shotgun (WGS) entry which is preliminary data.</text>
</comment>